<dbReference type="GO" id="GO:0008168">
    <property type="term" value="F:methyltransferase activity"/>
    <property type="evidence" value="ECO:0007669"/>
    <property type="project" value="InterPro"/>
</dbReference>
<dbReference type="AlphaFoldDB" id="A0A3E2GRV3"/>
<dbReference type="GO" id="GO:0032259">
    <property type="term" value="P:methylation"/>
    <property type="evidence" value="ECO:0007669"/>
    <property type="project" value="InterPro"/>
</dbReference>
<comment type="caution">
    <text evidence="3">The sequence shown here is derived from an EMBL/GenBank/DDBJ whole genome shotgun (WGS) entry which is preliminary data.</text>
</comment>
<evidence type="ECO:0000313" key="3">
    <source>
        <dbReference type="EMBL" id="RFU23728.1"/>
    </source>
</evidence>
<organism evidence="3 4">
    <name type="scientific">Scytalidium lignicola</name>
    <name type="common">Hyphomycete</name>
    <dbReference type="NCBI Taxonomy" id="5539"/>
    <lineage>
        <taxon>Eukaryota</taxon>
        <taxon>Fungi</taxon>
        <taxon>Dikarya</taxon>
        <taxon>Ascomycota</taxon>
        <taxon>Pezizomycotina</taxon>
        <taxon>Leotiomycetes</taxon>
        <taxon>Leotiomycetes incertae sedis</taxon>
        <taxon>Scytalidium</taxon>
    </lineage>
</organism>
<keyword evidence="4" id="KW-1185">Reference proteome</keyword>
<dbReference type="PANTHER" id="PTHR12829:SF4">
    <property type="entry name" value="N(6)-ADENINE-SPECIFIC METHYLTRANSFERASE METTL4"/>
    <property type="match status" value="1"/>
</dbReference>
<feature type="non-terminal residue" evidence="3">
    <location>
        <position position="410"/>
    </location>
</feature>
<dbReference type="OrthoDB" id="61116at2759"/>
<evidence type="ECO:0000256" key="1">
    <source>
        <dbReference type="PROSITE-ProRule" id="PRU00489"/>
    </source>
</evidence>
<dbReference type="Proteomes" id="UP000258309">
    <property type="component" value="Unassembled WGS sequence"/>
</dbReference>
<evidence type="ECO:0000256" key="2">
    <source>
        <dbReference type="SAM" id="MobiDB-lite"/>
    </source>
</evidence>
<dbReference type="OMA" id="EEWVWIK"/>
<dbReference type="InterPro" id="IPR002052">
    <property type="entry name" value="DNA_methylase_N6_adenine_CS"/>
</dbReference>
<proteinExistence type="inferred from homology"/>
<gene>
    <name evidence="3" type="ORF">B7463_g12612</name>
</gene>
<dbReference type="PANTHER" id="PTHR12829">
    <property type="entry name" value="N6-ADENOSINE-METHYLTRANSFERASE"/>
    <property type="match status" value="1"/>
</dbReference>
<evidence type="ECO:0000313" key="4">
    <source>
        <dbReference type="Proteomes" id="UP000258309"/>
    </source>
</evidence>
<feature type="compositionally biased region" description="Basic and acidic residues" evidence="2">
    <location>
        <begin position="112"/>
        <end position="135"/>
    </location>
</feature>
<sequence>MESCIIYQDESKTISVIDVPRSIELAQGQPTTDGGVQRVILSSDPLEKPYPSVEPKSAKALSRLEPPPLSDLVLRRYIQLALEKLRETHQGPCHLPRFTAGGWSGGKRKREHQHEHELEQKHEYEYENEDSKETQVESSPRGDSNDIGVKINSIQYASRVCSPLYKNEGQSPTYITCETRHRPALIPPKATFLHGNIEDTLALFSQNAPQFNLILMDPPWPNRSARRKGSYGTSYDSEAINALLSSIPVKDHIEKDGIVAVWVTNKPAFREMLLAEGGLFDQWGIALVEEWVWLKVTSSGEPICELHSTWRKPYELLLVGRRVHADAYVDAAPLESVTRRLLIAIPDLHSRKPNLKLLFEPLLKPDFAALEIFARNLTTGWWAWGNEVLKFQTDEHLVQQSVSSNTHLHR</sequence>
<reference evidence="3 4" key="1">
    <citation type="submission" date="2018-05" db="EMBL/GenBank/DDBJ databases">
        <title>Draft genome sequence of Scytalidium lignicola DSM 105466, a ubiquitous saprotrophic fungus.</title>
        <authorList>
            <person name="Buettner E."/>
            <person name="Gebauer A.M."/>
            <person name="Hofrichter M."/>
            <person name="Liers C."/>
            <person name="Kellner H."/>
        </authorList>
    </citation>
    <scope>NUCLEOTIDE SEQUENCE [LARGE SCALE GENOMIC DNA]</scope>
    <source>
        <strain evidence="3 4">DSM 105466</strain>
    </source>
</reference>
<dbReference type="EMBL" id="NCSJ02000639">
    <property type="protein sequence ID" value="RFU23728.1"/>
    <property type="molecule type" value="Genomic_DNA"/>
</dbReference>
<dbReference type="InterPro" id="IPR007757">
    <property type="entry name" value="MT-A70-like"/>
</dbReference>
<dbReference type="Pfam" id="PF05063">
    <property type="entry name" value="MT-A70"/>
    <property type="match status" value="1"/>
</dbReference>
<dbReference type="PROSITE" id="PS51143">
    <property type="entry name" value="MT_A70"/>
    <property type="match status" value="1"/>
</dbReference>
<comment type="similarity">
    <text evidence="1">Belongs to the MT-A70-like family.</text>
</comment>
<protein>
    <recommendedName>
        <fullName evidence="5">MT-A70-domain-containing protein</fullName>
    </recommendedName>
</protein>
<dbReference type="GO" id="GO:0005634">
    <property type="term" value="C:nucleus"/>
    <property type="evidence" value="ECO:0007669"/>
    <property type="project" value="TreeGrafter"/>
</dbReference>
<accession>A0A3E2GRV3</accession>
<dbReference type="SUPFAM" id="SSF53335">
    <property type="entry name" value="S-adenosyl-L-methionine-dependent methyltransferases"/>
    <property type="match status" value="1"/>
</dbReference>
<name>A0A3E2GRV3_SCYLI</name>
<feature type="non-terminal residue" evidence="3">
    <location>
        <position position="1"/>
    </location>
</feature>
<dbReference type="GO" id="GO:0003676">
    <property type="term" value="F:nucleic acid binding"/>
    <property type="evidence" value="ECO:0007669"/>
    <property type="project" value="InterPro"/>
</dbReference>
<dbReference type="PROSITE" id="PS00092">
    <property type="entry name" value="N6_MTASE"/>
    <property type="match status" value="1"/>
</dbReference>
<evidence type="ECO:0008006" key="5">
    <source>
        <dbReference type="Google" id="ProtNLM"/>
    </source>
</evidence>
<dbReference type="STRING" id="5539.A0A3E2GRV3"/>
<dbReference type="InterPro" id="IPR029063">
    <property type="entry name" value="SAM-dependent_MTases_sf"/>
</dbReference>
<feature type="region of interest" description="Disordered" evidence="2">
    <location>
        <begin position="93"/>
        <end position="147"/>
    </location>
</feature>